<reference evidence="11" key="1">
    <citation type="submission" date="2025-08" db="UniProtKB">
        <authorList>
            <consortium name="RefSeq"/>
        </authorList>
    </citation>
    <scope>IDENTIFICATION</scope>
    <source>
        <tissue evidence="11">Leaf</tissue>
    </source>
</reference>
<evidence type="ECO:0000256" key="7">
    <source>
        <dbReference type="SAM" id="Coils"/>
    </source>
</evidence>
<dbReference type="GO" id="GO:0004672">
    <property type="term" value="F:protein kinase activity"/>
    <property type="evidence" value="ECO:0007669"/>
    <property type="project" value="InterPro"/>
</dbReference>
<protein>
    <recommendedName>
        <fullName evidence="4">RING-type E3 ubiquitin transferase</fullName>
        <ecNumber evidence="4">2.3.2.27</ecNumber>
    </recommendedName>
</protein>
<dbReference type="InterPro" id="IPR014729">
    <property type="entry name" value="Rossmann-like_a/b/a_fold"/>
</dbReference>
<evidence type="ECO:0000256" key="2">
    <source>
        <dbReference type="ARBA" id="ARBA00003861"/>
    </source>
</evidence>
<keyword evidence="10" id="KW-1185">Reference proteome</keyword>
<evidence type="ECO:0000256" key="1">
    <source>
        <dbReference type="ARBA" id="ARBA00000900"/>
    </source>
</evidence>
<dbReference type="GO" id="GO:0016567">
    <property type="term" value="P:protein ubiquitination"/>
    <property type="evidence" value="ECO:0007669"/>
    <property type="project" value="UniProtKB-UniPathway"/>
</dbReference>
<accession>A0A6J0ZZF5</accession>
<dbReference type="GO" id="GO:0005524">
    <property type="term" value="F:ATP binding"/>
    <property type="evidence" value="ECO:0007669"/>
    <property type="project" value="InterPro"/>
</dbReference>
<dbReference type="InterPro" id="IPR013083">
    <property type="entry name" value="Znf_RING/FYVE/PHD"/>
</dbReference>
<dbReference type="Gene3D" id="1.10.510.10">
    <property type="entry name" value="Transferase(Phosphotransferase) domain 1"/>
    <property type="match status" value="2"/>
</dbReference>
<dbReference type="InterPro" id="IPR000719">
    <property type="entry name" value="Prot_kinase_dom"/>
</dbReference>
<keyword evidence="5" id="KW-0808">Transferase</keyword>
<dbReference type="RefSeq" id="XP_021279714.1">
    <property type="nucleotide sequence ID" value="XM_021424039.1"/>
</dbReference>
<evidence type="ECO:0000256" key="6">
    <source>
        <dbReference type="ARBA" id="ARBA00022786"/>
    </source>
</evidence>
<dbReference type="Gene3D" id="3.30.200.20">
    <property type="entry name" value="Phosphorylase Kinase, domain 1"/>
    <property type="match status" value="2"/>
</dbReference>
<feature type="domain" description="U-box" evidence="9">
    <location>
        <begin position="668"/>
        <end position="742"/>
    </location>
</feature>
<dbReference type="SUPFAM" id="SSF57850">
    <property type="entry name" value="RING/U-box"/>
    <property type="match status" value="2"/>
</dbReference>
<dbReference type="Gene3D" id="3.40.50.620">
    <property type="entry name" value="HUPs"/>
    <property type="match status" value="2"/>
</dbReference>
<comment type="catalytic activity">
    <reaction evidence="1">
        <text>S-ubiquitinyl-[E2 ubiquitin-conjugating enzyme]-L-cysteine + [acceptor protein]-L-lysine = [E2 ubiquitin-conjugating enzyme]-L-cysteine + N(6)-ubiquitinyl-[acceptor protein]-L-lysine.</text>
        <dbReference type="EC" id="2.3.2.27"/>
    </reaction>
</comment>
<comment type="function">
    <text evidence="2">Functions as an E3 ubiquitin ligase.</text>
</comment>
<evidence type="ECO:0000256" key="3">
    <source>
        <dbReference type="ARBA" id="ARBA00004906"/>
    </source>
</evidence>
<dbReference type="Gene3D" id="3.30.40.10">
    <property type="entry name" value="Zinc/RING finger domain, C3HC4 (zinc finger)"/>
    <property type="match status" value="2"/>
</dbReference>
<dbReference type="PANTHER" id="PTHR45647">
    <property type="entry name" value="OS02G0152300 PROTEIN"/>
    <property type="match status" value="1"/>
</dbReference>
<dbReference type="GO" id="GO:0061630">
    <property type="term" value="F:ubiquitin protein ligase activity"/>
    <property type="evidence" value="ECO:0007669"/>
    <property type="project" value="UniProtKB-EC"/>
</dbReference>
<feature type="domain" description="Protein kinase" evidence="8">
    <location>
        <begin position="1266"/>
        <end position="1520"/>
    </location>
</feature>
<dbReference type="PROSITE" id="PS50011">
    <property type="entry name" value="PROTEIN_KINASE_DOM"/>
    <property type="match status" value="2"/>
</dbReference>
<keyword evidence="7" id="KW-0175">Coiled coil</keyword>
<dbReference type="InterPro" id="IPR051348">
    <property type="entry name" value="U-box_ubiquitin_ligases"/>
</dbReference>
<comment type="pathway">
    <text evidence="3">Protein modification; protein ubiquitination.</text>
</comment>
<sequence>MDQMTGATETIYVAVGKAVEESKHTLLWALQRLRPTKVCILHVHQPGNMITNNGVSFLTSRLPQHEVGKKMLDRVMNDYLLICGQKKVQAEKRHIELDDVAKGIVELIHEHNIKQLVMGAAADKHFSVGMTDLKSEKAQYVDRHAPPSCQIWFICGGQLARGRSIVETGQSNLSSPSSSSSCLTCPSKVATNSELIVSETSEESPDWLEFHDLSRNGPLFDQLEQALLDAENSNREAFEELDKRVKAEKNALNAVMRQASELKSSYTGELRRWRETEAALIKQKEELEQIKQQRDQARKIARAQKLLLESRGSNSGDIKALEAKVSSAMEQLQICQRERDELQTKLENTCKQTGEHSTKQEETSSVHMQQFFSEFTVTEIHDATEDFDPSYKIAEGAYGRIYKCILRHTEVAVKVLHQNCLQGPSEFQKEVDILSKLRHPNLVTLIGVCPEIWALIYEYLPNGSLEDRLSQMTDTPPLSWQTRIHIATEICFALIFLHSSKPQRLVHGNLKPRNILLDTNFGCKLSDFGVCHALSSIENSSNMTVPSSRFPYLDPQFLTTRSLTPSSDIYSFGIILLQLMTRRSPLHIAENVQNALNGGYLNDLLDPSAGGWSYLQAEQLTRLALRCCDNNRSRRPDLASEVFRVLEQMRDSIGPLSTFHAGSEDHHKPPHYFICPITQEIMANPHVAADGYTYELLALREWLGRGHNTSPVINIKLPHRNLVPNHALRSAILEWQQQQHDICIFTCNALYIYDIYLHDLPTLLLLIMTCLSDLLLLSRETYDFVEFVSMWILGVSKVVRREIIKQLLENMASDDTIYVAVGEFDESELTLFWTLHNLSPLKVCILHVHQPSMMISSRVGGNLAAMLFHHQQLRGLENVGNDMMHRIMDECVLFCSQAGVRAEKLYIQRDDVAKGIVELIHRHNIKKLVMGAAAAEHFSEGMWLISEKAQYVNDNAPLSCQIWFICREQLVHKRFGQSSHALSPSGSSYLTSSSEAAGISDAAVFEEREENECELDPFELLRSGEDQDPLSMPNEGSSNDQLFDQLEQALQEAETSNRKAYEESNRRVKAEMDAVRAMRQAKAFERLYNECKRETEAALAKQKEELEKMMRQRDEEHLIAVGQKSIFDSQVANSDYRIKQLEDKLSSAVEQLQISQKERDELQVELENTRKVTEELLRKQVEEASSTHMQQIYPDQLSASEIHDATLDQLQICQKEKDELQVELENTRKITDELLRKQADDTSGTHMQQPFTEFSLSEIQEATEDFDPSFKITEGTRGSVYYRCVLRHTDVAIKVLGQNSLQDPSEFQQEVDELSKTRHPNLVTLIGACPEIWAIIYEYLPNGSLEDRLNCRNGTPPLSSQTRINIATEICSSLMFLHSSKPQSVVHGNLKPGNILLDANFGCKLSDFGACRALSLLENSSNAQPYLDPDFRSTGRLSHSLDLYPFGIILLQLLSGRSTQGIAETAQNALQNLNSFLDSSAGNWPYQVAQLTRLAIRCCDISLSRRPDLASDVLRVLETMRVSSGATFSFISESDEDNREPPSYFICPILQEVMNDPHVAADGYTYEATALQGWLADHDTSPMTNLRLSHRTLVPNHALRSVIREWQQHH</sequence>
<dbReference type="EC" id="2.3.2.27" evidence="4"/>
<dbReference type="CDD" id="cd16655">
    <property type="entry name" value="RING-Ubox_WDSUB1-like"/>
    <property type="match status" value="2"/>
</dbReference>
<proteinExistence type="predicted"/>
<feature type="coiled-coil region" evidence="7">
    <location>
        <begin position="220"/>
        <end position="352"/>
    </location>
</feature>
<evidence type="ECO:0000313" key="11">
    <source>
        <dbReference type="RefSeq" id="XP_021279714.1"/>
    </source>
</evidence>
<evidence type="ECO:0000256" key="5">
    <source>
        <dbReference type="ARBA" id="ARBA00022679"/>
    </source>
</evidence>
<dbReference type="InterPro" id="IPR001245">
    <property type="entry name" value="Ser-Thr/Tyr_kinase_cat_dom"/>
</dbReference>
<dbReference type="UniPathway" id="UPA00143"/>
<name>A0A6J0ZZF5_9ROSI</name>
<evidence type="ECO:0000313" key="10">
    <source>
        <dbReference type="Proteomes" id="UP000504621"/>
    </source>
</evidence>
<dbReference type="PANTHER" id="PTHR45647:SF28">
    <property type="entry name" value="U-BOX DOMAIN-CONTAINING PROTEIN 33-LIKE"/>
    <property type="match status" value="1"/>
</dbReference>
<feature type="domain" description="Protein kinase" evidence="8">
    <location>
        <begin position="387"/>
        <end position="674"/>
    </location>
</feature>
<evidence type="ECO:0000259" key="8">
    <source>
        <dbReference type="PROSITE" id="PS50011"/>
    </source>
</evidence>
<dbReference type="Proteomes" id="UP000504621">
    <property type="component" value="Unplaced"/>
</dbReference>
<dbReference type="SMART" id="SM00504">
    <property type="entry name" value="Ubox"/>
    <property type="match status" value="2"/>
</dbReference>
<dbReference type="InterPro" id="IPR011009">
    <property type="entry name" value="Kinase-like_dom_sf"/>
</dbReference>
<dbReference type="InterPro" id="IPR003613">
    <property type="entry name" value="Ubox_domain"/>
</dbReference>
<gene>
    <name evidence="11" type="primary">LOC110413275</name>
</gene>
<organism evidence="10 11">
    <name type="scientific">Herrania umbratica</name>
    <dbReference type="NCBI Taxonomy" id="108875"/>
    <lineage>
        <taxon>Eukaryota</taxon>
        <taxon>Viridiplantae</taxon>
        <taxon>Streptophyta</taxon>
        <taxon>Embryophyta</taxon>
        <taxon>Tracheophyta</taxon>
        <taxon>Spermatophyta</taxon>
        <taxon>Magnoliopsida</taxon>
        <taxon>eudicotyledons</taxon>
        <taxon>Gunneridae</taxon>
        <taxon>Pentapetalae</taxon>
        <taxon>rosids</taxon>
        <taxon>malvids</taxon>
        <taxon>Malvales</taxon>
        <taxon>Malvaceae</taxon>
        <taxon>Byttnerioideae</taxon>
        <taxon>Herrania</taxon>
    </lineage>
</organism>
<keyword evidence="6" id="KW-0833">Ubl conjugation pathway</keyword>
<evidence type="ECO:0000259" key="9">
    <source>
        <dbReference type="PROSITE" id="PS51698"/>
    </source>
</evidence>
<feature type="coiled-coil region" evidence="7">
    <location>
        <begin position="1039"/>
        <end position="1179"/>
    </location>
</feature>
<dbReference type="SUPFAM" id="SSF56112">
    <property type="entry name" value="Protein kinase-like (PK-like)"/>
    <property type="match status" value="2"/>
</dbReference>
<dbReference type="OrthoDB" id="4062651at2759"/>
<dbReference type="PROSITE" id="PS51698">
    <property type="entry name" value="U_BOX"/>
    <property type="match status" value="2"/>
</dbReference>
<evidence type="ECO:0000256" key="4">
    <source>
        <dbReference type="ARBA" id="ARBA00012483"/>
    </source>
</evidence>
<dbReference type="SUPFAM" id="SSF52402">
    <property type="entry name" value="Adenine nucleotide alpha hydrolases-like"/>
    <property type="match status" value="2"/>
</dbReference>
<feature type="coiled-coil region" evidence="7">
    <location>
        <begin position="1203"/>
        <end position="1237"/>
    </location>
</feature>
<dbReference type="Pfam" id="PF04564">
    <property type="entry name" value="U-box"/>
    <property type="match status" value="2"/>
</dbReference>
<dbReference type="GeneID" id="110413275"/>
<dbReference type="CDD" id="cd01989">
    <property type="entry name" value="USP_STK_Ubox_N"/>
    <property type="match status" value="2"/>
</dbReference>
<feature type="domain" description="U-box" evidence="9">
    <location>
        <begin position="1540"/>
        <end position="1610"/>
    </location>
</feature>
<dbReference type="Pfam" id="PF07714">
    <property type="entry name" value="PK_Tyr_Ser-Thr"/>
    <property type="match status" value="2"/>
</dbReference>